<dbReference type="PROSITE" id="PS51272">
    <property type="entry name" value="SLH"/>
    <property type="match status" value="3"/>
</dbReference>
<proteinExistence type="predicted"/>
<organism evidence="4 5">
    <name type="scientific">Slackia piriformis</name>
    <dbReference type="NCBI Taxonomy" id="626934"/>
    <lineage>
        <taxon>Bacteria</taxon>
        <taxon>Bacillati</taxon>
        <taxon>Actinomycetota</taxon>
        <taxon>Coriobacteriia</taxon>
        <taxon>Eggerthellales</taxon>
        <taxon>Eggerthellaceae</taxon>
        <taxon>Slackia</taxon>
    </lineage>
</organism>
<evidence type="ECO:0000313" key="5">
    <source>
        <dbReference type="Proteomes" id="UP000727506"/>
    </source>
</evidence>
<feature type="compositionally biased region" description="Pro residues" evidence="1">
    <location>
        <begin position="579"/>
        <end position="601"/>
    </location>
</feature>
<evidence type="ECO:0000259" key="3">
    <source>
        <dbReference type="PROSITE" id="PS51272"/>
    </source>
</evidence>
<feature type="region of interest" description="Disordered" evidence="1">
    <location>
        <begin position="544"/>
        <end position="616"/>
    </location>
</feature>
<feature type="signal peptide" evidence="2">
    <location>
        <begin position="1"/>
        <end position="27"/>
    </location>
</feature>
<feature type="domain" description="SLH" evidence="3">
    <location>
        <begin position="614"/>
        <end position="673"/>
    </location>
</feature>
<dbReference type="AlphaFoldDB" id="A0A943UY22"/>
<feature type="compositionally biased region" description="Pro residues" evidence="1">
    <location>
        <begin position="550"/>
        <end position="566"/>
    </location>
</feature>
<dbReference type="EMBL" id="JAGZSV010000015">
    <property type="protein sequence ID" value="MBS6940180.1"/>
    <property type="molecule type" value="Genomic_DNA"/>
</dbReference>
<comment type="caution">
    <text evidence="4">The sequence shown here is derived from an EMBL/GenBank/DDBJ whole genome shotgun (WGS) entry which is preliminary data.</text>
</comment>
<feature type="chain" id="PRO_5037451695" evidence="2">
    <location>
        <begin position="28"/>
        <end position="800"/>
    </location>
</feature>
<sequence length="800" mass="81926">MKIIGKAAASTVAALLAMTGVPAVAFADATGSVAQAATEERPPAYEAAEADAFASGGPFSADDARAARSIYVKTGIAQGGNGTAERPFNDFKDAYDVAKSGDTIVCLNAASIRSGVDGDENDGMAVIAKDIDIVGAGSASAINVRDPLVLAADLALRDIEFGARSISMNGHSLTMDGAKPFKTNEKATPVVFGGVADGVKAPAENQGPSVLTVRGSVGDPFVFQDIYAGSQSSAFDNGAVIDLRSGAKVLGTVSALGASGASAGSVRIGLGNVNVSSLVGAAAAADSELAAEGFNAAAGVSMSGFSKVVLDASVVSIGGDDAFSGNGAVELKGSSKLDLSACASPVQAASLSSTAGCVLMLGKQGRLDVEETLSGSVELRTPGMAADTSGPAALGRTYVSASRESRGEVTFRPYITQQAYALTRTFSGERMEWTVALEGASLADIAFAPDNRVAVRKGTTDFAMTFLDDRGAPLSYAPMFDEVSIAAPDGSPVPEDAVCAAQDDGDPSRLVVDVFDESMAAGTYTFAFADLTSGAVVEKPFEFYKDDAPEPGPEPDPGPNPEPDPGPGGGSGGGTIEPNPEPNPDPEPAPEPGTPEAPVAPPSVDGPDHEGVCPGAAFDDIEAGQWYHEAVDYVAWNGIMTGTSPSTFEPDSTTTRAMTAMVLWRMAGEPEPQGLDSFSDVDRDAWYAKAVAWASEAGVAHGYGEAGTFFGPEDKVTREQLATFLMRFASHKGLDTSSRADLSVFGDASDIGAFAQDALSWGVAQGLFKGIGETMMLAPQDDSTRAQMAALLMRFCRMQA</sequence>
<feature type="domain" description="SLH" evidence="3">
    <location>
        <begin position="742"/>
        <end position="800"/>
    </location>
</feature>
<dbReference type="Pfam" id="PF00395">
    <property type="entry name" value="SLH"/>
    <property type="match status" value="3"/>
</dbReference>
<dbReference type="InterPro" id="IPR001119">
    <property type="entry name" value="SLH_dom"/>
</dbReference>
<reference evidence="4" key="1">
    <citation type="submission" date="2021-02" db="EMBL/GenBank/DDBJ databases">
        <title>Infant gut strain persistence is associated with maternal origin, phylogeny, and functional potential including surface adhesion and iron acquisition.</title>
        <authorList>
            <person name="Lou Y.C."/>
        </authorList>
    </citation>
    <scope>NUCLEOTIDE SEQUENCE</scope>
    <source>
        <strain evidence="4">L2_039_000G1_dasL2_039_000G1_concoct_11</strain>
    </source>
</reference>
<dbReference type="Proteomes" id="UP000727506">
    <property type="component" value="Unassembled WGS sequence"/>
</dbReference>
<evidence type="ECO:0000256" key="1">
    <source>
        <dbReference type="SAM" id="MobiDB-lite"/>
    </source>
</evidence>
<accession>A0A943UY22</accession>
<evidence type="ECO:0000313" key="4">
    <source>
        <dbReference type="EMBL" id="MBS6940180.1"/>
    </source>
</evidence>
<protein>
    <submittedName>
        <fullName evidence="4">S-layer homology domain-containing protein</fullName>
    </submittedName>
</protein>
<name>A0A943UY22_9ACTN</name>
<evidence type="ECO:0000256" key="2">
    <source>
        <dbReference type="SAM" id="SignalP"/>
    </source>
</evidence>
<gene>
    <name evidence="4" type="ORF">KH142_01610</name>
</gene>
<keyword evidence="2" id="KW-0732">Signal</keyword>
<feature type="domain" description="SLH" evidence="3">
    <location>
        <begin position="674"/>
        <end position="739"/>
    </location>
</feature>